<keyword evidence="7 10" id="KW-0804">Transcription</keyword>
<evidence type="ECO:0000256" key="2">
    <source>
        <dbReference type="ARBA" id="ARBA00022723"/>
    </source>
</evidence>
<comment type="similarity">
    <text evidence="10">Belongs to the nuclear hormone receptor family.</text>
</comment>
<dbReference type="PROSITE" id="PS51843">
    <property type="entry name" value="NR_LBD"/>
    <property type="match status" value="1"/>
</dbReference>
<dbReference type="InterPro" id="IPR001723">
    <property type="entry name" value="Nuclear_hrmn_rcpt"/>
</dbReference>
<evidence type="ECO:0000256" key="11">
    <source>
        <dbReference type="SAM" id="MobiDB-lite"/>
    </source>
</evidence>
<feature type="compositionally biased region" description="Polar residues" evidence="11">
    <location>
        <begin position="1"/>
        <end position="13"/>
    </location>
</feature>
<sequence length="523" mass="60880">MEDLNNSLNSPSFVEQMESHSLPSSPSTSMTFQPDNHSPSSSSSSIKKEKIDLGEIKKTPDSHFLHNIIDIKQEESQKNQLLSFSLKPFLNFTTVPSLISLNQKPNNKNTPFIECVVCQDKSSGKHYGQYTCEGCKSFFKRSVRRNLTYQCRSSKNCPIDQYHRNQCQHCRFKKCLRMGMKKEAVQQGRNPTNQIKKNNHHDSKIIPSLNENHCMLQNNSEQKIGPNFLNNYLNQNLFNQCLPMGSSNQNEQNLFDFAAKFVEKIFEFNISVPFFNSLKQDDQILLLKKNWSELLLVAVVQSNLNLENIESKEFNQDNYENFDLEKIIKTYKSIVFRLRDLDLDQEEFSYLKGILIYNSVSEDMDNKELLENYQNVCHTCLKDVSNSKDRDKCLRFGKILLVLSNYWKEVSSNCVLKHILNLMCEQDLNEKIGKSYQSYKNNQFSSISENIYTLMSQNKILSEQLLRPKLANPILTTNPKFNENILKYQNNIFNSYFPANYSNFLLNFRNPFLIPNKTLNQSE</sequence>
<protein>
    <submittedName>
        <fullName evidence="14">Nuclear receptor</fullName>
    </submittedName>
</protein>
<evidence type="ECO:0000256" key="6">
    <source>
        <dbReference type="ARBA" id="ARBA00023125"/>
    </source>
</evidence>
<evidence type="ECO:0000256" key="7">
    <source>
        <dbReference type="ARBA" id="ARBA00023163"/>
    </source>
</evidence>
<evidence type="ECO:0000259" key="13">
    <source>
        <dbReference type="PROSITE" id="PS51843"/>
    </source>
</evidence>
<evidence type="ECO:0000256" key="3">
    <source>
        <dbReference type="ARBA" id="ARBA00022771"/>
    </source>
</evidence>
<keyword evidence="9 10" id="KW-0539">Nucleus</keyword>
<dbReference type="Gene3D" id="1.10.565.10">
    <property type="entry name" value="Retinoid X Receptor"/>
    <property type="match status" value="1"/>
</dbReference>
<dbReference type="SMART" id="SM00430">
    <property type="entry name" value="HOLI"/>
    <property type="match status" value="1"/>
</dbReference>
<feature type="region of interest" description="Disordered" evidence="11">
    <location>
        <begin position="1"/>
        <end position="47"/>
    </location>
</feature>
<keyword evidence="5 10" id="KW-0805">Transcription regulation</keyword>
<reference evidence="14" key="2">
    <citation type="submission" date="2017-06" db="EMBL/GenBank/DDBJ databases">
        <authorList>
            <person name="Kim H.J."/>
            <person name="Triplett B.A."/>
        </authorList>
    </citation>
    <scope>NUCLEOTIDE SEQUENCE</scope>
</reference>
<dbReference type="PRINTS" id="PR00398">
    <property type="entry name" value="STRDHORMONER"/>
</dbReference>
<dbReference type="InterPro" id="IPR001628">
    <property type="entry name" value="Znf_hrmn_rcpt"/>
</dbReference>
<dbReference type="SMART" id="SM00399">
    <property type="entry name" value="ZnF_C4"/>
    <property type="match status" value="1"/>
</dbReference>
<dbReference type="InterPro" id="IPR035500">
    <property type="entry name" value="NHR-like_dom_sf"/>
</dbReference>
<dbReference type="GO" id="GO:0005634">
    <property type="term" value="C:nucleus"/>
    <property type="evidence" value="ECO:0007669"/>
    <property type="project" value="UniProtKB-SubCell"/>
</dbReference>
<dbReference type="Pfam" id="PF00105">
    <property type="entry name" value="zf-C4"/>
    <property type="match status" value="1"/>
</dbReference>
<dbReference type="GO" id="GO:0043565">
    <property type="term" value="F:sequence-specific DNA binding"/>
    <property type="evidence" value="ECO:0007669"/>
    <property type="project" value="InterPro"/>
</dbReference>
<evidence type="ECO:0000256" key="9">
    <source>
        <dbReference type="ARBA" id="ARBA00023242"/>
    </source>
</evidence>
<keyword evidence="4 10" id="KW-0862">Zinc</keyword>
<proteinExistence type="inferred from homology"/>
<dbReference type="InterPro" id="IPR050274">
    <property type="entry name" value="Nuclear_hormone_rcpt_NR2"/>
</dbReference>
<dbReference type="SUPFAM" id="SSF48508">
    <property type="entry name" value="Nuclear receptor ligand-binding domain"/>
    <property type="match status" value="1"/>
</dbReference>
<name>A0A221CAY8_9BILA</name>
<reference evidence="14" key="1">
    <citation type="journal article" date="2017" name="Gen. Comp. Endocrinol.">
        <title>Genome-wide identification of nuclear receptor (NR) genes and the evolutionary significance of the NR1O subfamily in the monogonont rotifer Brachionus spp.</title>
        <authorList>
            <person name="Kim D.H."/>
            <person name="Kim H.S."/>
            <person name="Hwang D.S."/>
            <person name="Kim H.J."/>
            <person name="Hagiwara A."/>
            <person name="Lee J.S."/>
            <person name="Jeong C.B."/>
        </authorList>
    </citation>
    <scope>NUCLEOTIDE SEQUENCE</scope>
</reference>
<comment type="subcellular location">
    <subcellularLocation>
        <location evidence="1 10">Nucleus</location>
    </subcellularLocation>
</comment>
<dbReference type="AlphaFoldDB" id="A0A221CAY8"/>
<keyword evidence="6 10" id="KW-0238">DNA-binding</keyword>
<dbReference type="PROSITE" id="PS51030">
    <property type="entry name" value="NUCLEAR_REC_DBD_2"/>
    <property type="match status" value="1"/>
</dbReference>
<dbReference type="PROSITE" id="PS00031">
    <property type="entry name" value="NUCLEAR_REC_DBD_1"/>
    <property type="match status" value="1"/>
</dbReference>
<dbReference type="EMBL" id="MF360835">
    <property type="protein sequence ID" value="ASL70519.1"/>
    <property type="molecule type" value="Genomic_DNA"/>
</dbReference>
<keyword evidence="3 10" id="KW-0863">Zinc-finger</keyword>
<evidence type="ECO:0000256" key="5">
    <source>
        <dbReference type="ARBA" id="ARBA00023015"/>
    </source>
</evidence>
<accession>A0A221CAY8</accession>
<evidence type="ECO:0000256" key="10">
    <source>
        <dbReference type="RuleBase" id="RU004334"/>
    </source>
</evidence>
<evidence type="ECO:0000256" key="1">
    <source>
        <dbReference type="ARBA" id="ARBA00004123"/>
    </source>
</evidence>
<dbReference type="InterPro" id="IPR013088">
    <property type="entry name" value="Znf_NHR/GATA"/>
</dbReference>
<feature type="domain" description="Nuclear receptor" evidence="12">
    <location>
        <begin position="112"/>
        <end position="187"/>
    </location>
</feature>
<dbReference type="GO" id="GO:0008270">
    <property type="term" value="F:zinc ion binding"/>
    <property type="evidence" value="ECO:0007669"/>
    <property type="project" value="UniProtKB-KW"/>
</dbReference>
<organism evidence="14">
    <name type="scientific">Brachionus calyciflorus</name>
    <dbReference type="NCBI Taxonomy" id="104777"/>
    <lineage>
        <taxon>Eukaryota</taxon>
        <taxon>Metazoa</taxon>
        <taxon>Spiralia</taxon>
        <taxon>Gnathifera</taxon>
        <taxon>Rotifera</taxon>
        <taxon>Eurotatoria</taxon>
        <taxon>Monogononta</taxon>
        <taxon>Pseudotrocha</taxon>
        <taxon>Ploima</taxon>
        <taxon>Brachionidae</taxon>
        <taxon>Brachionus</taxon>
    </lineage>
</organism>
<dbReference type="SUPFAM" id="SSF57716">
    <property type="entry name" value="Glucocorticoid receptor-like (DNA-binding domain)"/>
    <property type="match status" value="1"/>
</dbReference>
<dbReference type="Gene3D" id="3.30.50.10">
    <property type="entry name" value="Erythroid Transcription Factor GATA-1, subunit A"/>
    <property type="match status" value="1"/>
</dbReference>
<dbReference type="Pfam" id="PF00104">
    <property type="entry name" value="Hormone_recep"/>
    <property type="match status" value="1"/>
</dbReference>
<evidence type="ECO:0000259" key="12">
    <source>
        <dbReference type="PROSITE" id="PS51030"/>
    </source>
</evidence>
<evidence type="ECO:0000313" key="14">
    <source>
        <dbReference type="EMBL" id="ASL70519.1"/>
    </source>
</evidence>
<feature type="domain" description="NR LBD" evidence="13">
    <location>
        <begin position="201"/>
        <end position="449"/>
    </location>
</feature>
<keyword evidence="8 10" id="KW-0675">Receptor</keyword>
<dbReference type="PANTHER" id="PTHR24083">
    <property type="entry name" value="NUCLEAR HORMONE RECEPTOR"/>
    <property type="match status" value="1"/>
</dbReference>
<dbReference type="PRINTS" id="PR00047">
    <property type="entry name" value="STROIDFINGER"/>
</dbReference>
<keyword evidence="2 10" id="KW-0479">Metal-binding</keyword>
<dbReference type="FunFam" id="3.30.50.10:FF:000006">
    <property type="entry name" value="Nuclear receptor subfamily 5 group A member"/>
    <property type="match status" value="1"/>
</dbReference>
<dbReference type="InterPro" id="IPR000536">
    <property type="entry name" value="Nucl_hrmn_rcpt_lig-bd"/>
</dbReference>
<feature type="compositionally biased region" description="Low complexity" evidence="11">
    <location>
        <begin position="19"/>
        <end position="29"/>
    </location>
</feature>
<evidence type="ECO:0000256" key="4">
    <source>
        <dbReference type="ARBA" id="ARBA00022833"/>
    </source>
</evidence>
<dbReference type="GO" id="GO:0003700">
    <property type="term" value="F:DNA-binding transcription factor activity"/>
    <property type="evidence" value="ECO:0007669"/>
    <property type="project" value="InterPro"/>
</dbReference>
<dbReference type="CDD" id="cd06916">
    <property type="entry name" value="NR_DBD_like"/>
    <property type="match status" value="1"/>
</dbReference>
<evidence type="ECO:0000256" key="8">
    <source>
        <dbReference type="ARBA" id="ARBA00023170"/>
    </source>
</evidence>